<keyword evidence="1" id="KW-0812">Transmembrane</keyword>
<evidence type="ECO:0000256" key="1">
    <source>
        <dbReference type="SAM" id="Phobius"/>
    </source>
</evidence>
<name>A0A8A7K8P5_9FIRM</name>
<feature type="transmembrane region" description="Helical" evidence="1">
    <location>
        <begin position="73"/>
        <end position="93"/>
    </location>
</feature>
<organism evidence="2 3">
    <name type="scientific">Iocasia fonsfrigidae</name>
    <dbReference type="NCBI Taxonomy" id="2682810"/>
    <lineage>
        <taxon>Bacteria</taxon>
        <taxon>Bacillati</taxon>
        <taxon>Bacillota</taxon>
        <taxon>Clostridia</taxon>
        <taxon>Halanaerobiales</taxon>
        <taxon>Halanaerobiaceae</taxon>
        <taxon>Iocasia</taxon>
    </lineage>
</organism>
<evidence type="ECO:0000313" key="2">
    <source>
        <dbReference type="EMBL" id="QTL96495.1"/>
    </source>
</evidence>
<dbReference type="Proteomes" id="UP000665020">
    <property type="component" value="Chromosome"/>
</dbReference>
<dbReference type="EMBL" id="CP046640">
    <property type="protein sequence ID" value="QTL96495.1"/>
    <property type="molecule type" value="Genomic_DNA"/>
</dbReference>
<feature type="transmembrane region" description="Helical" evidence="1">
    <location>
        <begin position="100"/>
        <end position="125"/>
    </location>
</feature>
<dbReference type="PIRSF" id="PIRSF024534">
    <property type="entry name" value="ThiW"/>
    <property type="match status" value="1"/>
</dbReference>
<keyword evidence="3" id="KW-1185">Reference proteome</keyword>
<proteinExistence type="predicted"/>
<keyword evidence="1" id="KW-0472">Membrane</keyword>
<sequence>MNSIMKVSTKKVAFVGLFVALEVVLSGTSIPVGVTKIMPLQHTFNATAGILLGPWYAVVAGFFTAVMRVSLGTGTIFAFPGSVFGGLVVGYFYKIGKKDYAAFTEPLGTALIGGTLSALLFAPVINAEGSIWFFIYLFALSSVPGGIIGYFFVKLIRNVLPNINWEEL</sequence>
<reference evidence="2" key="1">
    <citation type="submission" date="2019-12" db="EMBL/GenBank/DDBJ databases">
        <authorList>
            <person name="zhang j."/>
            <person name="sun C.M."/>
        </authorList>
    </citation>
    <scope>NUCLEOTIDE SEQUENCE</scope>
    <source>
        <strain evidence="2">NS-1</strain>
    </source>
</reference>
<accession>A0A8A7K8P5</accession>
<dbReference type="Pfam" id="PF09512">
    <property type="entry name" value="ThiW"/>
    <property type="match status" value="1"/>
</dbReference>
<keyword evidence="1" id="KW-1133">Transmembrane helix</keyword>
<gene>
    <name evidence="2" type="primary">thiW</name>
    <name evidence="2" type="ORF">GM661_00180</name>
</gene>
<dbReference type="Gene3D" id="1.10.1760.20">
    <property type="match status" value="1"/>
</dbReference>
<dbReference type="InterPro" id="IPR012652">
    <property type="entry name" value="ThiW"/>
</dbReference>
<evidence type="ECO:0000313" key="3">
    <source>
        <dbReference type="Proteomes" id="UP000665020"/>
    </source>
</evidence>
<feature type="transmembrane region" description="Helical" evidence="1">
    <location>
        <begin position="12"/>
        <end position="34"/>
    </location>
</feature>
<feature type="transmembrane region" description="Helical" evidence="1">
    <location>
        <begin position="46"/>
        <end position="67"/>
    </location>
</feature>
<dbReference type="AlphaFoldDB" id="A0A8A7K8P5"/>
<feature type="transmembrane region" description="Helical" evidence="1">
    <location>
        <begin position="131"/>
        <end position="153"/>
    </location>
</feature>
<protein>
    <submittedName>
        <fullName evidence="2">Energy coupling factor transporter S component ThiW</fullName>
    </submittedName>
</protein>
<dbReference type="NCBIfam" id="TIGR02359">
    <property type="entry name" value="thiW"/>
    <property type="match status" value="1"/>
</dbReference>
<dbReference type="KEGG" id="ifn:GM661_00180"/>